<feature type="domain" description="C2H2-type" evidence="10">
    <location>
        <begin position="20"/>
        <end position="49"/>
    </location>
</feature>
<proteinExistence type="predicted"/>
<dbReference type="OrthoDB" id="5428132at2759"/>
<organism evidence="11 12">
    <name type="scientific">Intoshia linei</name>
    <dbReference type="NCBI Taxonomy" id="1819745"/>
    <lineage>
        <taxon>Eukaryota</taxon>
        <taxon>Metazoa</taxon>
        <taxon>Spiralia</taxon>
        <taxon>Lophotrochozoa</taxon>
        <taxon>Mesozoa</taxon>
        <taxon>Orthonectida</taxon>
        <taxon>Rhopaluridae</taxon>
        <taxon>Intoshia</taxon>
    </lineage>
</organism>
<evidence type="ECO:0000256" key="4">
    <source>
        <dbReference type="ARBA" id="ARBA00022833"/>
    </source>
</evidence>
<evidence type="ECO:0000256" key="1">
    <source>
        <dbReference type="ARBA" id="ARBA00004123"/>
    </source>
</evidence>
<feature type="domain" description="C2H2-type" evidence="10">
    <location>
        <begin position="196"/>
        <end position="221"/>
    </location>
</feature>
<dbReference type="AlphaFoldDB" id="A0A177B539"/>
<keyword evidence="3 8" id="KW-0863">Zinc-finger</keyword>
<dbReference type="PROSITE" id="PS00028">
    <property type="entry name" value="ZINC_FINGER_C2H2_1"/>
    <property type="match status" value="4"/>
</dbReference>
<dbReference type="SUPFAM" id="SSF57667">
    <property type="entry name" value="beta-beta-alpha zinc fingers"/>
    <property type="match status" value="2"/>
</dbReference>
<evidence type="ECO:0000256" key="6">
    <source>
        <dbReference type="ARBA" id="ARBA00023163"/>
    </source>
</evidence>
<evidence type="ECO:0000313" key="11">
    <source>
        <dbReference type="EMBL" id="OAF68822.1"/>
    </source>
</evidence>
<dbReference type="PANTHER" id="PTHR46179:SF13">
    <property type="entry name" value="C2H2-TYPE DOMAIN-CONTAINING PROTEIN"/>
    <property type="match status" value="1"/>
</dbReference>
<feature type="compositionally biased region" description="Polar residues" evidence="9">
    <location>
        <begin position="264"/>
        <end position="276"/>
    </location>
</feature>
<dbReference type="PANTHER" id="PTHR46179">
    <property type="entry name" value="ZINC FINGER PROTEIN"/>
    <property type="match status" value="1"/>
</dbReference>
<keyword evidence="12" id="KW-1185">Reference proteome</keyword>
<comment type="subcellular location">
    <subcellularLocation>
        <location evidence="1">Nucleus</location>
    </subcellularLocation>
</comment>
<keyword evidence="2" id="KW-0479">Metal-binding</keyword>
<dbReference type="EMBL" id="LWCA01000381">
    <property type="protein sequence ID" value="OAF68822.1"/>
    <property type="molecule type" value="Genomic_DNA"/>
</dbReference>
<name>A0A177B539_9BILA</name>
<evidence type="ECO:0000256" key="2">
    <source>
        <dbReference type="ARBA" id="ARBA00022723"/>
    </source>
</evidence>
<dbReference type="Gene3D" id="3.30.160.60">
    <property type="entry name" value="Classic Zinc Finger"/>
    <property type="match status" value="2"/>
</dbReference>
<sequence>MEKDIQNCSNVSSTTSEEFFKCMWRDCTSTFKDDTELRKHLRDHCADLPPIQCEWEDCNSDVFTNRQLLSNHLLVHISDNVLKCDVPNCRTIFKKRRYLLLHRRKQHGIYSRQYGIGKYSQSILLYGDAESKIVCMWKDCNCVFKSYEEFKTHSVMHCRENLPSKCMWKDCPTKCVFSRLVFLKSHLFNHIKSNTVICSVKECGRLFSAQHYLVYHMKSNHGIDMQIDESKLASYKNFEFDKSYLNDSKYDDDSIESFSRHETNGANSDSKSVGEWQNSEIDLDTQNLHNKSKFPKIDSFKDDDVKYNFKNASMATSLKRDDEDSSYEKKFGKIYNSMITMQLNQQISQIQISLNALKTQQKNLIQSLDRYNPDISHFNYSINHIDEMISNFDENVSLQKKIKGFMNDIYKF</sequence>
<accession>A0A177B539</accession>
<keyword evidence="4" id="KW-0862">Zinc</keyword>
<dbReference type="InterPro" id="IPR051061">
    <property type="entry name" value="Zinc_finger_trans_reg"/>
</dbReference>
<dbReference type="InterPro" id="IPR013087">
    <property type="entry name" value="Znf_C2H2_type"/>
</dbReference>
<dbReference type="GO" id="GO:0005634">
    <property type="term" value="C:nucleus"/>
    <property type="evidence" value="ECO:0007669"/>
    <property type="project" value="UniProtKB-SubCell"/>
</dbReference>
<evidence type="ECO:0000256" key="5">
    <source>
        <dbReference type="ARBA" id="ARBA00023015"/>
    </source>
</evidence>
<protein>
    <recommendedName>
        <fullName evidence="10">C2H2-type domain-containing protein</fullName>
    </recommendedName>
</protein>
<keyword evidence="5" id="KW-0805">Transcription regulation</keyword>
<dbReference type="PROSITE" id="PS50157">
    <property type="entry name" value="ZINC_FINGER_C2H2_2"/>
    <property type="match status" value="2"/>
</dbReference>
<keyword evidence="7" id="KW-0539">Nucleus</keyword>
<evidence type="ECO:0000256" key="9">
    <source>
        <dbReference type="SAM" id="MobiDB-lite"/>
    </source>
</evidence>
<feature type="region of interest" description="Disordered" evidence="9">
    <location>
        <begin position="256"/>
        <end position="276"/>
    </location>
</feature>
<evidence type="ECO:0000256" key="7">
    <source>
        <dbReference type="ARBA" id="ARBA00023242"/>
    </source>
</evidence>
<dbReference type="InterPro" id="IPR036236">
    <property type="entry name" value="Znf_C2H2_sf"/>
</dbReference>
<keyword evidence="6" id="KW-0804">Transcription</keyword>
<evidence type="ECO:0000256" key="8">
    <source>
        <dbReference type="PROSITE-ProRule" id="PRU00042"/>
    </source>
</evidence>
<dbReference type="GO" id="GO:0008270">
    <property type="term" value="F:zinc ion binding"/>
    <property type="evidence" value="ECO:0007669"/>
    <property type="project" value="UniProtKB-KW"/>
</dbReference>
<evidence type="ECO:0000259" key="10">
    <source>
        <dbReference type="PROSITE" id="PS50157"/>
    </source>
</evidence>
<evidence type="ECO:0000256" key="3">
    <source>
        <dbReference type="ARBA" id="ARBA00022771"/>
    </source>
</evidence>
<reference evidence="11 12" key="1">
    <citation type="submission" date="2016-04" db="EMBL/GenBank/DDBJ databases">
        <title>The genome of Intoshia linei affirms orthonectids as highly simplified spiralians.</title>
        <authorList>
            <person name="Mikhailov K.V."/>
            <person name="Slusarev G.S."/>
            <person name="Nikitin M.A."/>
            <person name="Logacheva M.D."/>
            <person name="Penin A."/>
            <person name="Aleoshin V."/>
            <person name="Panchin Y.V."/>
        </authorList>
    </citation>
    <scope>NUCLEOTIDE SEQUENCE [LARGE SCALE GENOMIC DNA]</scope>
    <source>
        <strain evidence="11">Intl2013</strain>
        <tissue evidence="11">Whole animal</tissue>
    </source>
</reference>
<comment type="caution">
    <text evidence="11">The sequence shown here is derived from an EMBL/GenBank/DDBJ whole genome shotgun (WGS) entry which is preliminary data.</text>
</comment>
<evidence type="ECO:0000313" key="12">
    <source>
        <dbReference type="Proteomes" id="UP000078046"/>
    </source>
</evidence>
<dbReference type="Proteomes" id="UP000078046">
    <property type="component" value="Unassembled WGS sequence"/>
</dbReference>
<dbReference type="GO" id="GO:0006357">
    <property type="term" value="P:regulation of transcription by RNA polymerase II"/>
    <property type="evidence" value="ECO:0007669"/>
    <property type="project" value="TreeGrafter"/>
</dbReference>
<gene>
    <name evidence="11" type="ORF">A3Q56_03341</name>
</gene>
<dbReference type="SMART" id="SM00355">
    <property type="entry name" value="ZnF_C2H2"/>
    <property type="match status" value="6"/>
</dbReference>